<comment type="caution">
    <text evidence="2">The sequence shown here is derived from an EMBL/GenBank/DDBJ whole genome shotgun (WGS) entry which is preliminary data.</text>
</comment>
<proteinExistence type="predicted"/>
<protein>
    <submittedName>
        <fullName evidence="2">IMP cyclohydrolase</fullName>
    </submittedName>
</protein>
<evidence type="ECO:0000313" key="3">
    <source>
        <dbReference type="Proteomes" id="UP001595783"/>
    </source>
</evidence>
<dbReference type="Pfam" id="PF07826">
    <property type="entry name" value="IMP_cyclohyd"/>
    <property type="match status" value="1"/>
</dbReference>
<sequence>MLSLTQVLQTQRYFGRGILVGTAPDSPHVFLGYFLMGRSMQSQNRYFTLEGNNVQIAFLQPELVEDDSLILYPPLVHCNSQIIISNGSQTNTILQSLGAQQSFIQALRTQKFEPDAPHFTPRISALVNLHAQGFSYQMSLIKALHGVKHTACARYFYEYENLQGVGHFIHTYAHDAHPLPSFNGEPKSILMPSSLQELGMLVWEGLDAEYKVALCVQSLHWLTHEVQTLIFNKECHA</sequence>
<reference evidence="3" key="1">
    <citation type="journal article" date="2019" name="Int. J. Syst. Evol. Microbiol.">
        <title>The Global Catalogue of Microorganisms (GCM) 10K type strain sequencing project: providing services to taxonomists for standard genome sequencing and annotation.</title>
        <authorList>
            <consortium name="The Broad Institute Genomics Platform"/>
            <consortium name="The Broad Institute Genome Sequencing Center for Infectious Disease"/>
            <person name="Wu L."/>
            <person name="Ma J."/>
        </authorList>
    </citation>
    <scope>NUCLEOTIDE SEQUENCE [LARGE SCALE GENOMIC DNA]</scope>
    <source>
        <strain evidence="3">CCUG 53816</strain>
    </source>
</reference>
<gene>
    <name evidence="2" type="ORF">ACFOPX_01965</name>
</gene>
<dbReference type="EMBL" id="JBHRZO010000009">
    <property type="protein sequence ID" value="MFC3847302.1"/>
    <property type="molecule type" value="Genomic_DNA"/>
</dbReference>
<accession>A0ABV7ZFH0</accession>
<dbReference type="Gene3D" id="3.60.20.20">
    <property type="entry name" value="Inosine monophosphate cyclohydrolase-like"/>
    <property type="match status" value="1"/>
</dbReference>
<dbReference type="InterPro" id="IPR036795">
    <property type="entry name" value="IMP_cyclohydrolase-like_sf"/>
</dbReference>
<keyword evidence="3" id="KW-1185">Reference proteome</keyword>
<dbReference type="SUPFAM" id="SSF75569">
    <property type="entry name" value="Archaeal IMP cyclohydrolase PurO"/>
    <property type="match status" value="1"/>
</dbReference>
<dbReference type="InterPro" id="IPR020600">
    <property type="entry name" value="IMP_cyclohydrolase-like"/>
</dbReference>
<dbReference type="RefSeq" id="WP_104751957.1">
    <property type="nucleotide sequence ID" value="NZ_FZMF01000013.1"/>
</dbReference>
<organism evidence="2 3">
    <name type="scientific">Helicobacter baculiformis</name>
    <dbReference type="NCBI Taxonomy" id="427351"/>
    <lineage>
        <taxon>Bacteria</taxon>
        <taxon>Pseudomonadati</taxon>
        <taxon>Campylobacterota</taxon>
        <taxon>Epsilonproteobacteria</taxon>
        <taxon>Campylobacterales</taxon>
        <taxon>Helicobacteraceae</taxon>
        <taxon>Helicobacter</taxon>
    </lineage>
</organism>
<dbReference type="Proteomes" id="UP001595783">
    <property type="component" value="Unassembled WGS sequence"/>
</dbReference>
<evidence type="ECO:0000313" key="2">
    <source>
        <dbReference type="EMBL" id="MFC3847302.1"/>
    </source>
</evidence>
<evidence type="ECO:0000259" key="1">
    <source>
        <dbReference type="Pfam" id="PF07826"/>
    </source>
</evidence>
<name>A0ABV7ZFH0_9HELI</name>
<feature type="domain" description="Inosine monophosphate cyclohydrolase-like" evidence="1">
    <location>
        <begin position="13"/>
        <end position="217"/>
    </location>
</feature>